<sequence length="113" mass="12652">MACCKYRWADTKWVMFVLSFFLYLTFLAFVVIILTKTKGHEFVEEHDLDMAITFPDPACTSFWNSKPAIISAWVGVGFVAYGGLAHIFLLIGLSLPAKMASGEKRTHSLLFGP</sequence>
<dbReference type="AlphaFoldDB" id="A0A4U5PGA5"/>
<protein>
    <submittedName>
        <fullName evidence="2">Uncharacterized protein</fullName>
    </submittedName>
</protein>
<organism evidence="2 3">
    <name type="scientific">Steinernema carpocapsae</name>
    <name type="common">Entomopathogenic nematode</name>
    <dbReference type="NCBI Taxonomy" id="34508"/>
    <lineage>
        <taxon>Eukaryota</taxon>
        <taxon>Metazoa</taxon>
        <taxon>Ecdysozoa</taxon>
        <taxon>Nematoda</taxon>
        <taxon>Chromadorea</taxon>
        <taxon>Rhabditida</taxon>
        <taxon>Tylenchina</taxon>
        <taxon>Panagrolaimomorpha</taxon>
        <taxon>Strongyloidoidea</taxon>
        <taxon>Steinernematidae</taxon>
        <taxon>Steinernema</taxon>
    </lineage>
</organism>
<dbReference type="EMBL" id="AZBU02000002">
    <property type="protein sequence ID" value="TKR95627.1"/>
    <property type="molecule type" value="Genomic_DNA"/>
</dbReference>
<keyword evidence="1" id="KW-0812">Transmembrane</keyword>
<dbReference type="Proteomes" id="UP000298663">
    <property type="component" value="Unassembled WGS sequence"/>
</dbReference>
<reference evidence="2 3" key="2">
    <citation type="journal article" date="2019" name="G3 (Bethesda)">
        <title>Hybrid Assembly of the Genome of the Entomopathogenic Nematode Steinernema carpocapsae Identifies the X-Chromosome.</title>
        <authorList>
            <person name="Serra L."/>
            <person name="Macchietto M."/>
            <person name="Macias-Munoz A."/>
            <person name="McGill C.J."/>
            <person name="Rodriguez I.M."/>
            <person name="Rodriguez B."/>
            <person name="Murad R."/>
            <person name="Mortazavi A."/>
        </authorList>
    </citation>
    <scope>NUCLEOTIDE SEQUENCE [LARGE SCALE GENOMIC DNA]</scope>
    <source>
        <strain evidence="2 3">ALL</strain>
    </source>
</reference>
<keyword evidence="1" id="KW-1133">Transmembrane helix</keyword>
<name>A0A4U5PGA5_STECR</name>
<accession>A0A4U5PGA5</accession>
<feature type="transmembrane region" description="Helical" evidence="1">
    <location>
        <begin position="70"/>
        <end position="95"/>
    </location>
</feature>
<evidence type="ECO:0000313" key="2">
    <source>
        <dbReference type="EMBL" id="TKR95627.1"/>
    </source>
</evidence>
<feature type="transmembrane region" description="Helical" evidence="1">
    <location>
        <begin position="12"/>
        <end position="34"/>
    </location>
</feature>
<keyword evidence="3" id="KW-1185">Reference proteome</keyword>
<proteinExistence type="predicted"/>
<evidence type="ECO:0000256" key="1">
    <source>
        <dbReference type="SAM" id="Phobius"/>
    </source>
</evidence>
<comment type="caution">
    <text evidence="2">The sequence shown here is derived from an EMBL/GenBank/DDBJ whole genome shotgun (WGS) entry which is preliminary data.</text>
</comment>
<evidence type="ECO:0000313" key="3">
    <source>
        <dbReference type="Proteomes" id="UP000298663"/>
    </source>
</evidence>
<keyword evidence="1" id="KW-0472">Membrane</keyword>
<reference evidence="2 3" key="1">
    <citation type="journal article" date="2015" name="Genome Biol.">
        <title>Comparative genomics of Steinernema reveals deeply conserved gene regulatory networks.</title>
        <authorList>
            <person name="Dillman A.R."/>
            <person name="Macchietto M."/>
            <person name="Porter C.F."/>
            <person name="Rogers A."/>
            <person name="Williams B."/>
            <person name="Antoshechkin I."/>
            <person name="Lee M.M."/>
            <person name="Goodwin Z."/>
            <person name="Lu X."/>
            <person name="Lewis E.E."/>
            <person name="Goodrich-Blair H."/>
            <person name="Stock S.P."/>
            <person name="Adams B.J."/>
            <person name="Sternberg P.W."/>
            <person name="Mortazavi A."/>
        </authorList>
    </citation>
    <scope>NUCLEOTIDE SEQUENCE [LARGE SCALE GENOMIC DNA]</scope>
    <source>
        <strain evidence="2 3">ALL</strain>
    </source>
</reference>
<gene>
    <name evidence="2" type="ORF">L596_009768</name>
</gene>